<dbReference type="Pfam" id="PF05164">
    <property type="entry name" value="ZapA"/>
    <property type="match status" value="1"/>
</dbReference>
<dbReference type="GO" id="GO:0000917">
    <property type="term" value="P:division septum assembly"/>
    <property type="evidence" value="ECO:0007669"/>
    <property type="project" value="UniProtKB-KW"/>
</dbReference>
<evidence type="ECO:0000313" key="12">
    <source>
        <dbReference type="EMBL" id="BAZ95272.1"/>
    </source>
</evidence>
<gene>
    <name evidence="12" type="ORF">FOKN1_2914</name>
</gene>
<evidence type="ECO:0000256" key="1">
    <source>
        <dbReference type="ARBA" id="ARBA00004496"/>
    </source>
</evidence>
<organism evidence="12 13">
    <name type="scientific">Thiohalobacter thiocyanaticus</name>
    <dbReference type="NCBI Taxonomy" id="585455"/>
    <lineage>
        <taxon>Bacteria</taxon>
        <taxon>Pseudomonadati</taxon>
        <taxon>Pseudomonadota</taxon>
        <taxon>Gammaproteobacteria</taxon>
        <taxon>Thiohalobacterales</taxon>
        <taxon>Thiohalobacteraceae</taxon>
        <taxon>Thiohalobacter</taxon>
    </lineage>
</organism>
<dbReference type="GO" id="GO:0030428">
    <property type="term" value="C:cell septum"/>
    <property type="evidence" value="ECO:0007669"/>
    <property type="project" value="TreeGrafter"/>
</dbReference>
<keyword evidence="7" id="KW-0717">Septation</keyword>
<dbReference type="PANTHER" id="PTHR34981:SF1">
    <property type="entry name" value="CELL DIVISION PROTEIN ZAPA"/>
    <property type="match status" value="1"/>
</dbReference>
<name>A0A1Z4VUZ7_9GAMM</name>
<dbReference type="KEGG" id="ttc:FOKN1_2914"/>
<protein>
    <recommendedName>
        <fullName evidence="3">Cell division protein ZapA</fullName>
    </recommendedName>
    <alternativeName>
        <fullName evidence="11">Z ring-associated protein ZapA</fullName>
    </alternativeName>
</protein>
<evidence type="ECO:0000256" key="10">
    <source>
        <dbReference type="ARBA" id="ARBA00026068"/>
    </source>
</evidence>
<reference evidence="12 13" key="1">
    <citation type="submission" date="2017-05" db="EMBL/GenBank/DDBJ databases">
        <title>Thiocyanate degradation by Thiohalobacter thiocyanaticus FOKN1.</title>
        <authorList>
            <person name="Oshiki M."/>
            <person name="Fukushima T."/>
            <person name="Kawano S."/>
            <person name="Nakagawa J."/>
        </authorList>
    </citation>
    <scope>NUCLEOTIDE SEQUENCE [LARGE SCALE GENOMIC DNA]</scope>
    <source>
        <strain evidence="12 13">FOKN1</strain>
    </source>
</reference>
<dbReference type="OrthoDB" id="5772359at2"/>
<keyword evidence="13" id="KW-1185">Reference proteome</keyword>
<dbReference type="GO" id="GO:0032153">
    <property type="term" value="C:cell division site"/>
    <property type="evidence" value="ECO:0007669"/>
    <property type="project" value="TreeGrafter"/>
</dbReference>
<dbReference type="SUPFAM" id="SSF102829">
    <property type="entry name" value="Cell division protein ZapA-like"/>
    <property type="match status" value="1"/>
</dbReference>
<dbReference type="RefSeq" id="WP_096367275.1">
    <property type="nucleotide sequence ID" value="NZ_AP018052.1"/>
</dbReference>
<dbReference type="Gene3D" id="3.30.160.880">
    <property type="entry name" value="Cell division protein ZapA protomer, N-terminal domain"/>
    <property type="match status" value="1"/>
</dbReference>
<comment type="subunit">
    <text evidence="10">Homodimer. Interacts with FtsZ.</text>
</comment>
<dbReference type="GO" id="GO:0005829">
    <property type="term" value="C:cytosol"/>
    <property type="evidence" value="ECO:0007669"/>
    <property type="project" value="TreeGrafter"/>
</dbReference>
<keyword evidence="5" id="KW-0132">Cell division</keyword>
<comment type="subcellular location">
    <subcellularLocation>
        <location evidence="1">Cytoplasm</location>
    </subcellularLocation>
</comment>
<comment type="similarity">
    <text evidence="2">Belongs to the ZapA family. Type 1 subfamily.</text>
</comment>
<evidence type="ECO:0000256" key="11">
    <source>
        <dbReference type="ARBA" id="ARBA00033158"/>
    </source>
</evidence>
<evidence type="ECO:0000256" key="6">
    <source>
        <dbReference type="ARBA" id="ARBA00023054"/>
    </source>
</evidence>
<comment type="function">
    <text evidence="9">Activator of cell division through the inhibition of FtsZ GTPase activity, therefore promoting FtsZ assembly into bundles of protofilaments necessary for the formation of the division Z ring. It is recruited early at mid-cell but it is not essential for cell division.</text>
</comment>
<dbReference type="InterPro" id="IPR042233">
    <property type="entry name" value="Cell_div_ZapA_N"/>
</dbReference>
<dbReference type="GO" id="GO:0043093">
    <property type="term" value="P:FtsZ-dependent cytokinesis"/>
    <property type="evidence" value="ECO:0007669"/>
    <property type="project" value="TreeGrafter"/>
</dbReference>
<accession>A0A1Z4VUZ7</accession>
<evidence type="ECO:0000256" key="8">
    <source>
        <dbReference type="ARBA" id="ARBA00023306"/>
    </source>
</evidence>
<dbReference type="Proteomes" id="UP000218765">
    <property type="component" value="Chromosome"/>
</dbReference>
<proteinExistence type="inferred from homology"/>
<evidence type="ECO:0000313" key="13">
    <source>
        <dbReference type="Proteomes" id="UP000218765"/>
    </source>
</evidence>
<evidence type="ECO:0000256" key="2">
    <source>
        <dbReference type="ARBA" id="ARBA00010074"/>
    </source>
</evidence>
<evidence type="ECO:0000256" key="5">
    <source>
        <dbReference type="ARBA" id="ARBA00022618"/>
    </source>
</evidence>
<dbReference type="GO" id="GO:0000921">
    <property type="term" value="P:septin ring assembly"/>
    <property type="evidence" value="ECO:0007669"/>
    <property type="project" value="TreeGrafter"/>
</dbReference>
<dbReference type="Gene3D" id="1.20.5.50">
    <property type="match status" value="1"/>
</dbReference>
<dbReference type="PANTHER" id="PTHR34981">
    <property type="entry name" value="CELL DIVISION PROTEIN ZAPA"/>
    <property type="match status" value="1"/>
</dbReference>
<evidence type="ECO:0000256" key="4">
    <source>
        <dbReference type="ARBA" id="ARBA00022490"/>
    </source>
</evidence>
<evidence type="ECO:0000256" key="3">
    <source>
        <dbReference type="ARBA" id="ARBA00015195"/>
    </source>
</evidence>
<dbReference type="InterPro" id="IPR007838">
    <property type="entry name" value="Cell_div_ZapA-like"/>
</dbReference>
<keyword evidence="4" id="KW-0963">Cytoplasm</keyword>
<dbReference type="EMBL" id="AP018052">
    <property type="protein sequence ID" value="BAZ95272.1"/>
    <property type="molecule type" value="Genomic_DNA"/>
</dbReference>
<keyword evidence="6" id="KW-0175">Coiled coil</keyword>
<dbReference type="InterPro" id="IPR036192">
    <property type="entry name" value="Cell_div_ZapA-like_sf"/>
</dbReference>
<evidence type="ECO:0000256" key="7">
    <source>
        <dbReference type="ARBA" id="ARBA00023210"/>
    </source>
</evidence>
<sequence>MSQGTDAKPITVKILDKDYRISCPEEERDGLIASAEYLSARMREIRDNSKIIGTDRIAVMAALNLAHELLEKQNRKQDYYQNISTRIRSLQEKIELALNKGNQLEL</sequence>
<dbReference type="AlphaFoldDB" id="A0A1Z4VUZ7"/>
<keyword evidence="8" id="KW-0131">Cell cycle</keyword>
<evidence type="ECO:0000256" key="9">
    <source>
        <dbReference type="ARBA" id="ARBA00024910"/>
    </source>
</evidence>